<evidence type="ECO:0000256" key="1">
    <source>
        <dbReference type="ARBA" id="ARBA00001933"/>
    </source>
</evidence>
<dbReference type="GO" id="GO:0009097">
    <property type="term" value="P:isoleucine biosynthetic process"/>
    <property type="evidence" value="ECO:0007669"/>
    <property type="project" value="TreeGrafter"/>
</dbReference>
<dbReference type="EMBL" id="CP006644">
    <property type="protein sequence ID" value="AHE55055.1"/>
    <property type="molecule type" value="Genomic_DNA"/>
</dbReference>
<dbReference type="HOGENOM" id="CLU_021152_4_2_5"/>
<organism evidence="6 7">
    <name type="scientific">Sphingomonas sanxanigenens DSM 19645 = NX02</name>
    <dbReference type="NCBI Taxonomy" id="1123269"/>
    <lineage>
        <taxon>Bacteria</taxon>
        <taxon>Pseudomonadati</taxon>
        <taxon>Pseudomonadota</taxon>
        <taxon>Alphaproteobacteria</taxon>
        <taxon>Sphingomonadales</taxon>
        <taxon>Sphingomonadaceae</taxon>
        <taxon>Sphingomonas</taxon>
    </lineage>
</organism>
<gene>
    <name evidence="6" type="ORF">NX02_16885</name>
</gene>
<dbReference type="Proteomes" id="UP000018851">
    <property type="component" value="Chromosome"/>
</dbReference>
<dbReference type="AlphaFoldDB" id="W0AHE9"/>
<sequence length="328" mass="33929">MFQFGDKAVDKSRRPTVEGVIKALEKLDKIVPSTPLLPLPFFDEPLLCKAESLQPMGAFKLRGAWHRLSDLSEAEKAAGVVAFSSGNHAQGVAWAARRLGIAAAIVMPADAPAAKRESTVALGAEVIRYDRATESREAIAAALAAERGAVLVPSFDDPWVIEGQGTAGLDAVRQMAERGLAAPDRIVIPCGGGGLSAGIALAVPGAEIVVAEPEGWDDMGRSLDLGELVPVGPNPPPTACDALQTTRVSPLTFDVLKARGARGVAVSEAEVAAAQRHAFRHLRVVVEPGGAVALAAVLAGKVAPGKRTLVILSGGNVDAGDYARVLQG</sequence>
<dbReference type="PANTHER" id="PTHR48078">
    <property type="entry name" value="THREONINE DEHYDRATASE, MITOCHONDRIAL-RELATED"/>
    <property type="match status" value="1"/>
</dbReference>
<evidence type="ECO:0000256" key="4">
    <source>
        <dbReference type="ARBA" id="ARBA00023239"/>
    </source>
</evidence>
<dbReference type="GO" id="GO:0004794">
    <property type="term" value="F:threonine deaminase activity"/>
    <property type="evidence" value="ECO:0007669"/>
    <property type="project" value="TreeGrafter"/>
</dbReference>
<dbReference type="KEGG" id="ssan:NX02_16885"/>
<evidence type="ECO:0000313" key="6">
    <source>
        <dbReference type="EMBL" id="AHE55055.1"/>
    </source>
</evidence>
<feature type="domain" description="Tryptophan synthase beta chain-like PALP" evidence="5">
    <location>
        <begin position="33"/>
        <end position="314"/>
    </location>
</feature>
<dbReference type="RefSeq" id="WP_084717843.1">
    <property type="nucleotide sequence ID" value="NZ_CP006644.1"/>
</dbReference>
<dbReference type="InterPro" id="IPR050147">
    <property type="entry name" value="Ser/Thr_Dehydratase"/>
</dbReference>
<evidence type="ECO:0000256" key="3">
    <source>
        <dbReference type="ARBA" id="ARBA00022898"/>
    </source>
</evidence>
<dbReference type="Gene3D" id="3.40.50.1100">
    <property type="match status" value="2"/>
</dbReference>
<dbReference type="InterPro" id="IPR001926">
    <property type="entry name" value="TrpB-like_PALP"/>
</dbReference>
<dbReference type="OrthoDB" id="9811476at2"/>
<reference evidence="6 7" key="1">
    <citation type="submission" date="2013-07" db="EMBL/GenBank/DDBJ databases">
        <title>Completed genome of Sphingomonas sanxanigenens NX02.</title>
        <authorList>
            <person name="Ma T."/>
            <person name="Huang H."/>
            <person name="Wu M."/>
            <person name="Li X."/>
            <person name="Li G."/>
        </authorList>
    </citation>
    <scope>NUCLEOTIDE SEQUENCE [LARGE SCALE GENOMIC DNA]</scope>
    <source>
        <strain evidence="6 7">NX02</strain>
    </source>
</reference>
<dbReference type="GO" id="GO:0006567">
    <property type="term" value="P:L-threonine catabolic process"/>
    <property type="evidence" value="ECO:0007669"/>
    <property type="project" value="TreeGrafter"/>
</dbReference>
<keyword evidence="4" id="KW-0456">Lyase</keyword>
<dbReference type="PANTHER" id="PTHR48078:SF6">
    <property type="entry name" value="L-THREONINE DEHYDRATASE CATABOLIC TDCB"/>
    <property type="match status" value="1"/>
</dbReference>
<dbReference type="eggNOG" id="COG1171">
    <property type="taxonomic scope" value="Bacteria"/>
</dbReference>
<evidence type="ECO:0000313" key="7">
    <source>
        <dbReference type="Proteomes" id="UP000018851"/>
    </source>
</evidence>
<dbReference type="SUPFAM" id="SSF53686">
    <property type="entry name" value="Tryptophan synthase beta subunit-like PLP-dependent enzymes"/>
    <property type="match status" value="1"/>
</dbReference>
<dbReference type="STRING" id="1123269.NX02_16885"/>
<keyword evidence="7" id="KW-1185">Reference proteome</keyword>
<dbReference type="PATRIC" id="fig|1123269.5.peg.3302"/>
<accession>W0AHE9</accession>
<comment type="similarity">
    <text evidence="2">Belongs to the serine/threonine dehydratase family.</text>
</comment>
<dbReference type="GO" id="GO:0006565">
    <property type="term" value="P:L-serine catabolic process"/>
    <property type="evidence" value="ECO:0007669"/>
    <property type="project" value="TreeGrafter"/>
</dbReference>
<dbReference type="GO" id="GO:0003941">
    <property type="term" value="F:L-serine ammonia-lyase activity"/>
    <property type="evidence" value="ECO:0007669"/>
    <property type="project" value="TreeGrafter"/>
</dbReference>
<evidence type="ECO:0000256" key="2">
    <source>
        <dbReference type="ARBA" id="ARBA00010869"/>
    </source>
</evidence>
<dbReference type="FunFam" id="3.40.50.1100:FF:000005">
    <property type="entry name" value="Threonine dehydratase catabolic"/>
    <property type="match status" value="1"/>
</dbReference>
<protein>
    <recommendedName>
        <fullName evidence="5">Tryptophan synthase beta chain-like PALP domain-containing protein</fullName>
    </recommendedName>
</protein>
<dbReference type="InterPro" id="IPR036052">
    <property type="entry name" value="TrpB-like_PALP_sf"/>
</dbReference>
<name>W0AHE9_9SPHN</name>
<proteinExistence type="inferred from homology"/>
<keyword evidence="3" id="KW-0663">Pyridoxal phosphate</keyword>
<comment type="cofactor">
    <cofactor evidence="1">
        <name>pyridoxal 5'-phosphate</name>
        <dbReference type="ChEBI" id="CHEBI:597326"/>
    </cofactor>
</comment>
<dbReference type="Pfam" id="PF00291">
    <property type="entry name" value="PALP"/>
    <property type="match status" value="1"/>
</dbReference>
<evidence type="ECO:0000259" key="5">
    <source>
        <dbReference type="Pfam" id="PF00291"/>
    </source>
</evidence>
<dbReference type="CDD" id="cd01562">
    <property type="entry name" value="Thr-dehyd"/>
    <property type="match status" value="1"/>
</dbReference>